<evidence type="ECO:0000313" key="10">
    <source>
        <dbReference type="Proteomes" id="UP000235371"/>
    </source>
</evidence>
<comment type="similarity">
    <text evidence="2">Belongs to the major facilitator superfamily. Sugar transporter (TC 2.A.1.1) family.</text>
</comment>
<dbReference type="Pfam" id="PF00083">
    <property type="entry name" value="Sugar_tr"/>
    <property type="match status" value="1"/>
</dbReference>
<dbReference type="Proteomes" id="UP000235371">
    <property type="component" value="Unassembled WGS sequence"/>
</dbReference>
<evidence type="ECO:0000256" key="1">
    <source>
        <dbReference type="ARBA" id="ARBA00004141"/>
    </source>
</evidence>
<reference evidence="9 10" key="1">
    <citation type="submission" date="2016-04" db="EMBL/GenBank/DDBJ databases">
        <title>A degradative enzymes factory behind the ericoid mycorrhizal symbiosis.</title>
        <authorList>
            <consortium name="DOE Joint Genome Institute"/>
            <person name="Martino E."/>
            <person name="Morin E."/>
            <person name="Grelet G."/>
            <person name="Kuo A."/>
            <person name="Kohler A."/>
            <person name="Daghino S."/>
            <person name="Barry K."/>
            <person name="Choi C."/>
            <person name="Cichocki N."/>
            <person name="Clum A."/>
            <person name="Copeland A."/>
            <person name="Hainaut M."/>
            <person name="Haridas S."/>
            <person name="Labutti K."/>
            <person name="Lindquist E."/>
            <person name="Lipzen A."/>
            <person name="Khouja H.-R."/>
            <person name="Murat C."/>
            <person name="Ohm R."/>
            <person name="Olson A."/>
            <person name="Spatafora J."/>
            <person name="Veneault-Fourrey C."/>
            <person name="Henrissat B."/>
            <person name="Grigoriev I."/>
            <person name="Martin F."/>
            <person name="Perotto S."/>
        </authorList>
    </citation>
    <scope>NUCLEOTIDE SEQUENCE [LARGE SCALE GENOMIC DNA]</scope>
    <source>
        <strain evidence="9 10">E</strain>
    </source>
</reference>
<feature type="transmembrane region" description="Helical" evidence="7">
    <location>
        <begin position="185"/>
        <end position="207"/>
    </location>
</feature>
<feature type="transmembrane region" description="Helical" evidence="7">
    <location>
        <begin position="154"/>
        <end position="173"/>
    </location>
</feature>
<evidence type="ECO:0000256" key="3">
    <source>
        <dbReference type="ARBA" id="ARBA00022692"/>
    </source>
</evidence>
<feature type="transmembrane region" description="Helical" evidence="7">
    <location>
        <begin position="337"/>
        <end position="357"/>
    </location>
</feature>
<comment type="subcellular location">
    <subcellularLocation>
        <location evidence="1">Membrane</location>
        <topology evidence="1">Multi-pass membrane protein</topology>
    </subcellularLocation>
</comment>
<dbReference type="PANTHER" id="PTHR48022:SF10">
    <property type="entry name" value="MAJOR FACILITATOR SUPERFAMILY (MFS) PROFILE DOMAIN-CONTAINING PROTEIN"/>
    <property type="match status" value="1"/>
</dbReference>
<dbReference type="InterPro" id="IPR020846">
    <property type="entry name" value="MFS_dom"/>
</dbReference>
<organism evidence="9 10">
    <name type="scientific">Hyaloscypha bicolor E</name>
    <dbReference type="NCBI Taxonomy" id="1095630"/>
    <lineage>
        <taxon>Eukaryota</taxon>
        <taxon>Fungi</taxon>
        <taxon>Dikarya</taxon>
        <taxon>Ascomycota</taxon>
        <taxon>Pezizomycotina</taxon>
        <taxon>Leotiomycetes</taxon>
        <taxon>Helotiales</taxon>
        <taxon>Hyaloscyphaceae</taxon>
        <taxon>Hyaloscypha</taxon>
        <taxon>Hyaloscypha bicolor</taxon>
    </lineage>
</organism>
<feature type="transmembrane region" description="Helical" evidence="7">
    <location>
        <begin position="15"/>
        <end position="36"/>
    </location>
</feature>
<keyword evidence="3 7" id="KW-0812">Transmembrane</keyword>
<sequence length="530" mass="58135">MVIADTETIIANRRVFFACGVVILGSFQYGVDFGLIGGLQAMKGFLEVFGFRAPKTPIGWNINTERQQLISSLMTLGAFISSGGAGFMAIKLGRRQCLWLACALCCISNIIMMATDKIGPLYAGRFINGLANGCFMTFSQLYIQESSPAKYRGLFLTIFSVGTSFGTLIGTIVDFGTSKKPGKAAYLIPLGIIFIVPAFMTVALFFIPESPRWLLLQGRREEGIKSLAVLRPDGTDVEDEAAVIAAAIEHEMELSSGVGIRDVFANSIDRRRTIIAVCGLTSQAASGSMFVIAYKAYFFTMAHVSNPFAMSCVLSTVGLAALIINSLIVIHWGRRRVILTSGLITCGVLQLIIAVVYNQNPGTPQTGKVIVGITSLYMFAYNGAVAPYAWLTGGEIPSQRLRSYTFGLATAMGFLMAWLTQYTAPYFINPSALDWGPRYGFIWFPSACIAALWVFLFLPEVKGRRLEEIDEMFEARLPARKFRKYVCVGPLRLTEEKLSRTGSKENAEHDEKAITTEAVEPVHEPGFKRE</sequence>
<dbReference type="PROSITE" id="PS50850">
    <property type="entry name" value="MFS"/>
    <property type="match status" value="1"/>
</dbReference>
<evidence type="ECO:0000313" key="9">
    <source>
        <dbReference type="EMBL" id="PMD59723.1"/>
    </source>
</evidence>
<dbReference type="PANTHER" id="PTHR48022">
    <property type="entry name" value="PLASTIDIC GLUCOSE TRANSPORTER 4"/>
    <property type="match status" value="1"/>
</dbReference>
<accession>A0A2J6T9R0</accession>
<evidence type="ECO:0000256" key="4">
    <source>
        <dbReference type="ARBA" id="ARBA00022989"/>
    </source>
</evidence>
<dbReference type="InterPro" id="IPR005828">
    <property type="entry name" value="MFS_sugar_transport-like"/>
</dbReference>
<evidence type="ECO:0000256" key="6">
    <source>
        <dbReference type="SAM" id="MobiDB-lite"/>
    </source>
</evidence>
<feature type="transmembrane region" description="Helical" evidence="7">
    <location>
        <begin position="274"/>
        <end position="296"/>
    </location>
</feature>
<dbReference type="PROSITE" id="PS00217">
    <property type="entry name" value="SUGAR_TRANSPORT_2"/>
    <property type="match status" value="1"/>
</dbReference>
<dbReference type="GO" id="GO:0005351">
    <property type="term" value="F:carbohydrate:proton symporter activity"/>
    <property type="evidence" value="ECO:0007669"/>
    <property type="project" value="TreeGrafter"/>
</dbReference>
<dbReference type="InParanoid" id="A0A2J6T9R0"/>
<keyword evidence="5 7" id="KW-0472">Membrane</keyword>
<keyword evidence="4 7" id="KW-1133">Transmembrane helix</keyword>
<name>A0A2J6T9R0_9HELO</name>
<dbReference type="InterPro" id="IPR005829">
    <property type="entry name" value="Sugar_transporter_CS"/>
</dbReference>
<feature type="domain" description="Major facilitator superfamily (MFS) profile" evidence="8">
    <location>
        <begin position="18"/>
        <end position="462"/>
    </location>
</feature>
<protein>
    <submittedName>
        <fullName evidence="9">General substrate transporter</fullName>
    </submittedName>
</protein>
<dbReference type="InterPro" id="IPR050360">
    <property type="entry name" value="MFS_Sugar_Transporters"/>
</dbReference>
<evidence type="ECO:0000259" key="8">
    <source>
        <dbReference type="PROSITE" id="PS50850"/>
    </source>
</evidence>
<dbReference type="InterPro" id="IPR036259">
    <property type="entry name" value="MFS_trans_sf"/>
</dbReference>
<evidence type="ECO:0000256" key="5">
    <source>
        <dbReference type="ARBA" id="ARBA00023136"/>
    </source>
</evidence>
<dbReference type="AlphaFoldDB" id="A0A2J6T9R0"/>
<dbReference type="EMBL" id="KZ613813">
    <property type="protein sequence ID" value="PMD59723.1"/>
    <property type="molecule type" value="Genomic_DNA"/>
</dbReference>
<dbReference type="FunFam" id="1.20.1250.20:FF:000078">
    <property type="entry name" value="MFS maltose transporter, putative"/>
    <property type="match status" value="1"/>
</dbReference>
<feature type="transmembrane region" description="Helical" evidence="7">
    <location>
        <begin position="308"/>
        <end position="330"/>
    </location>
</feature>
<dbReference type="OrthoDB" id="6133115at2759"/>
<keyword evidence="10" id="KW-1185">Reference proteome</keyword>
<feature type="transmembrane region" description="Helical" evidence="7">
    <location>
        <begin position="369"/>
        <end position="391"/>
    </location>
</feature>
<proteinExistence type="inferred from homology"/>
<feature type="transmembrane region" description="Helical" evidence="7">
    <location>
        <begin position="403"/>
        <end position="420"/>
    </location>
</feature>
<evidence type="ECO:0000256" key="2">
    <source>
        <dbReference type="ARBA" id="ARBA00010992"/>
    </source>
</evidence>
<feature type="transmembrane region" description="Helical" evidence="7">
    <location>
        <begin position="440"/>
        <end position="458"/>
    </location>
</feature>
<dbReference type="Gene3D" id="1.20.1250.20">
    <property type="entry name" value="MFS general substrate transporter like domains"/>
    <property type="match status" value="1"/>
</dbReference>
<gene>
    <name evidence="9" type="ORF">K444DRAFT_613270</name>
</gene>
<evidence type="ECO:0000256" key="7">
    <source>
        <dbReference type="SAM" id="Phobius"/>
    </source>
</evidence>
<dbReference type="RefSeq" id="XP_024736627.1">
    <property type="nucleotide sequence ID" value="XM_024880315.1"/>
</dbReference>
<dbReference type="GO" id="GO:0016020">
    <property type="term" value="C:membrane"/>
    <property type="evidence" value="ECO:0007669"/>
    <property type="project" value="UniProtKB-SubCell"/>
</dbReference>
<feature type="region of interest" description="Disordered" evidence="6">
    <location>
        <begin position="499"/>
        <end position="530"/>
    </location>
</feature>
<feature type="transmembrane region" description="Helical" evidence="7">
    <location>
        <begin position="69"/>
        <end position="90"/>
    </location>
</feature>
<dbReference type="SUPFAM" id="SSF103473">
    <property type="entry name" value="MFS general substrate transporter"/>
    <property type="match status" value="1"/>
</dbReference>
<feature type="transmembrane region" description="Helical" evidence="7">
    <location>
        <begin position="121"/>
        <end position="142"/>
    </location>
</feature>
<dbReference type="GeneID" id="36588392"/>
<feature type="transmembrane region" description="Helical" evidence="7">
    <location>
        <begin position="97"/>
        <end position="115"/>
    </location>
</feature>